<dbReference type="SUPFAM" id="SSF81296">
    <property type="entry name" value="E set domains"/>
    <property type="match status" value="1"/>
</dbReference>
<dbReference type="InterPro" id="IPR003609">
    <property type="entry name" value="Pan_app"/>
</dbReference>
<gene>
    <name evidence="4" type="ORF">CERZMDRAFT_69997</name>
</gene>
<dbReference type="Gene3D" id="2.60.40.10">
    <property type="entry name" value="Immunoglobulins"/>
    <property type="match status" value="1"/>
</dbReference>
<dbReference type="PANTHER" id="PTHR32208:SF56">
    <property type="entry name" value="GALACTOSE OXIDASE-RELATED"/>
    <property type="match status" value="1"/>
</dbReference>
<name>A0A6A6F7J7_9PEZI</name>
<feature type="chain" id="PRO_5025579402" description="Apple domain-containing protein" evidence="2">
    <location>
        <begin position="28"/>
        <end position="714"/>
    </location>
</feature>
<evidence type="ECO:0000256" key="1">
    <source>
        <dbReference type="ARBA" id="ARBA00022729"/>
    </source>
</evidence>
<dbReference type="AlphaFoldDB" id="A0A6A6F7J7"/>
<dbReference type="InterPro" id="IPR015202">
    <property type="entry name" value="GO-like_E_set"/>
</dbReference>
<dbReference type="CDD" id="cd02851">
    <property type="entry name" value="E_set_GO_C"/>
    <property type="match status" value="1"/>
</dbReference>
<keyword evidence="1 2" id="KW-0732">Signal</keyword>
<dbReference type="InterPro" id="IPR037293">
    <property type="entry name" value="Gal_Oxidase_central_sf"/>
</dbReference>
<sequence length="714" mass="75336">MPGSCALTKALCLATLLFNPLLAAAQASCPTQQSDFTASDGSIWGICSGTEYNARNSETSRSIRSSTACAQLCAQRGTSSCASASFDKRRNICYLKGSSTTHRIVSNRNSDAIRLISRFRNEDAVSSCPAGASTYTSSDSATWSVCPKTVFDGNTLHFQGGGGVSRNECTNICSGKAGCSRVAYHPQASQCYCKEGTQGRWLYHSDWEAVTLLTRPSGGTSPNNNRGKWSDSIPFPLVPAAVAALPDGRLLTWSSGLRNMHGLGQYGQTYSAYYDPKTGSVSERLVSNTNHDMFCPGISQAFDGSIVVTGGSSTKKTSVHTAGSGGGFVVFPELAIPRGYQSQTTLSDGRIFTIGGSWSQITQNQPGSGQVGGKTGEVYDFATKKWTVLSGCPTKPLETNDKEGLYRSDNHAWLFSWKNGSVFQAGPSKAMNWFYTNSEGGYAPAGTRDTTDAMCGVFQMYDATTGSIFTAGGSADYDQSQALGNAHVITIDQASGQANVRKLSGLKHRRAFANAVTLPDGKVLILGGQTYAHTFTDNNAMTEPEVYDPVTDTFTLLADSRIPRTYHSAAALLADGTVFSGGGGLCGNCAGNHLDAQIFTPPYLLEADGVTLAKRPSITSIQPSVLKVGGEMTITVTTPTGSGYSVALLRLGSATHSTDTDSRRVPLKNGSNVGTGATKYALPADPGVLLPGYYYVFALANGVPSQASIVQVTP</sequence>
<dbReference type="Proteomes" id="UP000799539">
    <property type="component" value="Unassembled WGS sequence"/>
</dbReference>
<dbReference type="PANTHER" id="PTHR32208">
    <property type="entry name" value="SECRETED PROTEIN-RELATED"/>
    <property type="match status" value="1"/>
</dbReference>
<dbReference type="InterPro" id="IPR013783">
    <property type="entry name" value="Ig-like_fold"/>
</dbReference>
<dbReference type="EMBL" id="ML992686">
    <property type="protein sequence ID" value="KAF2209513.1"/>
    <property type="molecule type" value="Genomic_DNA"/>
</dbReference>
<dbReference type="Pfam" id="PF00024">
    <property type="entry name" value="PAN_1"/>
    <property type="match status" value="1"/>
</dbReference>
<organism evidence="4 5">
    <name type="scientific">Cercospora zeae-maydis SCOH1-5</name>
    <dbReference type="NCBI Taxonomy" id="717836"/>
    <lineage>
        <taxon>Eukaryota</taxon>
        <taxon>Fungi</taxon>
        <taxon>Dikarya</taxon>
        <taxon>Ascomycota</taxon>
        <taxon>Pezizomycotina</taxon>
        <taxon>Dothideomycetes</taxon>
        <taxon>Dothideomycetidae</taxon>
        <taxon>Mycosphaerellales</taxon>
        <taxon>Mycosphaerellaceae</taxon>
        <taxon>Cercospora</taxon>
    </lineage>
</organism>
<evidence type="ECO:0000313" key="4">
    <source>
        <dbReference type="EMBL" id="KAF2209513.1"/>
    </source>
</evidence>
<accession>A0A6A6F7J7</accession>
<evidence type="ECO:0000256" key="2">
    <source>
        <dbReference type="SAM" id="SignalP"/>
    </source>
</evidence>
<dbReference type="Gene3D" id="2.130.10.80">
    <property type="entry name" value="Galactose oxidase/kelch, beta-propeller"/>
    <property type="match status" value="1"/>
</dbReference>
<feature type="signal peptide" evidence="2">
    <location>
        <begin position="1"/>
        <end position="27"/>
    </location>
</feature>
<dbReference type="SUPFAM" id="SSF50965">
    <property type="entry name" value="Galactose oxidase, central domain"/>
    <property type="match status" value="1"/>
</dbReference>
<dbReference type="Pfam" id="PF07250">
    <property type="entry name" value="Glyoxal_oxid_N"/>
    <property type="match status" value="1"/>
</dbReference>
<dbReference type="InterPro" id="IPR011043">
    <property type="entry name" value="Gal_Oxase/kelch_b-propeller"/>
</dbReference>
<dbReference type="SMART" id="SM00612">
    <property type="entry name" value="Kelch"/>
    <property type="match status" value="2"/>
</dbReference>
<evidence type="ECO:0000313" key="5">
    <source>
        <dbReference type="Proteomes" id="UP000799539"/>
    </source>
</evidence>
<feature type="domain" description="Apple" evidence="3">
    <location>
        <begin position="47"/>
        <end position="117"/>
    </location>
</feature>
<evidence type="ECO:0000259" key="3">
    <source>
        <dbReference type="PROSITE" id="PS50948"/>
    </source>
</evidence>
<dbReference type="InterPro" id="IPR006652">
    <property type="entry name" value="Kelch_1"/>
</dbReference>
<dbReference type="PROSITE" id="PS50948">
    <property type="entry name" value="PAN"/>
    <property type="match status" value="1"/>
</dbReference>
<dbReference type="Pfam" id="PF09118">
    <property type="entry name" value="GO-like_E_set"/>
    <property type="match status" value="1"/>
</dbReference>
<proteinExistence type="predicted"/>
<dbReference type="InterPro" id="IPR009880">
    <property type="entry name" value="Glyoxal_oxidase_N"/>
</dbReference>
<dbReference type="OrthoDB" id="2019572at2759"/>
<keyword evidence="5" id="KW-1185">Reference proteome</keyword>
<reference evidence="4" key="1">
    <citation type="journal article" date="2020" name="Stud. Mycol.">
        <title>101 Dothideomycetes genomes: a test case for predicting lifestyles and emergence of pathogens.</title>
        <authorList>
            <person name="Haridas S."/>
            <person name="Albert R."/>
            <person name="Binder M."/>
            <person name="Bloem J."/>
            <person name="Labutti K."/>
            <person name="Salamov A."/>
            <person name="Andreopoulos B."/>
            <person name="Baker S."/>
            <person name="Barry K."/>
            <person name="Bills G."/>
            <person name="Bluhm B."/>
            <person name="Cannon C."/>
            <person name="Castanera R."/>
            <person name="Culley D."/>
            <person name="Daum C."/>
            <person name="Ezra D."/>
            <person name="Gonzalez J."/>
            <person name="Henrissat B."/>
            <person name="Kuo A."/>
            <person name="Liang C."/>
            <person name="Lipzen A."/>
            <person name="Lutzoni F."/>
            <person name="Magnuson J."/>
            <person name="Mondo S."/>
            <person name="Nolan M."/>
            <person name="Ohm R."/>
            <person name="Pangilinan J."/>
            <person name="Park H.-J."/>
            <person name="Ramirez L."/>
            <person name="Alfaro M."/>
            <person name="Sun H."/>
            <person name="Tritt A."/>
            <person name="Yoshinaga Y."/>
            <person name="Zwiers L.-H."/>
            <person name="Turgeon B."/>
            <person name="Goodwin S."/>
            <person name="Spatafora J."/>
            <person name="Crous P."/>
            <person name="Grigoriev I."/>
        </authorList>
    </citation>
    <scope>NUCLEOTIDE SEQUENCE</scope>
    <source>
        <strain evidence="4">SCOH1-5</strain>
    </source>
</reference>
<dbReference type="InterPro" id="IPR014756">
    <property type="entry name" value="Ig_E-set"/>
</dbReference>
<dbReference type="Gene3D" id="3.50.4.10">
    <property type="entry name" value="Hepatocyte Growth Factor"/>
    <property type="match status" value="1"/>
</dbReference>
<protein>
    <recommendedName>
        <fullName evidence="3">Apple domain-containing protein</fullName>
    </recommendedName>
</protein>